<name>A0A9D4FS36_DREPO</name>
<evidence type="ECO:0000313" key="2">
    <source>
        <dbReference type="Proteomes" id="UP000828390"/>
    </source>
</evidence>
<organism evidence="1 2">
    <name type="scientific">Dreissena polymorpha</name>
    <name type="common">Zebra mussel</name>
    <name type="synonym">Mytilus polymorpha</name>
    <dbReference type="NCBI Taxonomy" id="45954"/>
    <lineage>
        <taxon>Eukaryota</taxon>
        <taxon>Metazoa</taxon>
        <taxon>Spiralia</taxon>
        <taxon>Lophotrochozoa</taxon>
        <taxon>Mollusca</taxon>
        <taxon>Bivalvia</taxon>
        <taxon>Autobranchia</taxon>
        <taxon>Heteroconchia</taxon>
        <taxon>Euheterodonta</taxon>
        <taxon>Imparidentia</taxon>
        <taxon>Neoheterodontei</taxon>
        <taxon>Myida</taxon>
        <taxon>Dreissenoidea</taxon>
        <taxon>Dreissenidae</taxon>
        <taxon>Dreissena</taxon>
    </lineage>
</organism>
<accession>A0A9D4FS36</accession>
<reference evidence="1" key="1">
    <citation type="journal article" date="2019" name="bioRxiv">
        <title>The Genome of the Zebra Mussel, Dreissena polymorpha: A Resource for Invasive Species Research.</title>
        <authorList>
            <person name="McCartney M.A."/>
            <person name="Auch B."/>
            <person name="Kono T."/>
            <person name="Mallez S."/>
            <person name="Zhang Y."/>
            <person name="Obille A."/>
            <person name="Becker A."/>
            <person name="Abrahante J.E."/>
            <person name="Garbe J."/>
            <person name="Badalamenti J.P."/>
            <person name="Herman A."/>
            <person name="Mangelson H."/>
            <person name="Liachko I."/>
            <person name="Sullivan S."/>
            <person name="Sone E.D."/>
            <person name="Koren S."/>
            <person name="Silverstein K.A.T."/>
            <person name="Beckman K.B."/>
            <person name="Gohl D.M."/>
        </authorList>
    </citation>
    <scope>NUCLEOTIDE SEQUENCE</scope>
    <source>
        <strain evidence="1">Duluth1</strain>
        <tissue evidence="1">Whole animal</tissue>
    </source>
</reference>
<dbReference type="AlphaFoldDB" id="A0A9D4FS36"/>
<proteinExistence type="predicted"/>
<keyword evidence="2" id="KW-1185">Reference proteome</keyword>
<protein>
    <submittedName>
        <fullName evidence="1">Uncharacterized protein</fullName>
    </submittedName>
</protein>
<dbReference type="EMBL" id="JAIWYP010000007">
    <property type="protein sequence ID" value="KAH3802213.1"/>
    <property type="molecule type" value="Genomic_DNA"/>
</dbReference>
<evidence type="ECO:0000313" key="1">
    <source>
        <dbReference type="EMBL" id="KAH3802213.1"/>
    </source>
</evidence>
<comment type="caution">
    <text evidence="1">The sequence shown here is derived from an EMBL/GenBank/DDBJ whole genome shotgun (WGS) entry which is preliminary data.</text>
</comment>
<dbReference type="Proteomes" id="UP000828390">
    <property type="component" value="Unassembled WGS sequence"/>
</dbReference>
<gene>
    <name evidence="1" type="ORF">DPMN_155886</name>
</gene>
<reference evidence="1" key="2">
    <citation type="submission" date="2020-11" db="EMBL/GenBank/DDBJ databases">
        <authorList>
            <person name="McCartney M.A."/>
            <person name="Auch B."/>
            <person name="Kono T."/>
            <person name="Mallez S."/>
            <person name="Becker A."/>
            <person name="Gohl D.M."/>
            <person name="Silverstein K.A.T."/>
            <person name="Koren S."/>
            <person name="Bechman K.B."/>
            <person name="Herman A."/>
            <person name="Abrahante J.E."/>
            <person name="Garbe J."/>
        </authorList>
    </citation>
    <scope>NUCLEOTIDE SEQUENCE</scope>
    <source>
        <strain evidence="1">Duluth1</strain>
        <tissue evidence="1">Whole animal</tissue>
    </source>
</reference>
<sequence>MTQPVLNNLLCIKLEAPDVEHFDPTDAVHNWNTSGIRMRRPMFKDNKSKEQIHAYNVVNVDEVENETDSELEFD</sequence>